<evidence type="ECO:0000313" key="2">
    <source>
        <dbReference type="EMBL" id="WAW09734.1"/>
    </source>
</evidence>
<dbReference type="EMBL" id="CP098242">
    <property type="protein sequence ID" value="WAW09734.1"/>
    <property type="molecule type" value="Genomic_DNA"/>
</dbReference>
<proteinExistence type="predicted"/>
<evidence type="ECO:0000313" key="3">
    <source>
        <dbReference type="Proteomes" id="UP001156215"/>
    </source>
</evidence>
<evidence type="ECO:0000259" key="1">
    <source>
        <dbReference type="Pfam" id="PF00692"/>
    </source>
</evidence>
<dbReference type="Proteomes" id="UP001156215">
    <property type="component" value="Chromosome"/>
</dbReference>
<sequence length="122" mass="13188">MKKGGDVIRVSGRLEKTREGSGYALFARHEGFIPPGQYRMVSAGVEISDMPPGLIGYVCNTRMMAAQGLVCAPLVVDGTLKGEIMLTLFNAGSGYCRIAVGECIGRLFFSLALSPQIQREMR</sequence>
<reference evidence="2" key="1">
    <citation type="journal article" date="2022" name="Front. Microbiol.">
        <title>New perspectives on an old grouping: The genomic and phenotypic variability of Oxalobacter formigenes and the implications for calcium oxalate stone prevention.</title>
        <authorList>
            <person name="Chmiel J.A."/>
            <person name="Carr C."/>
            <person name="Stuivenberg G.A."/>
            <person name="Venema R."/>
            <person name="Chanyi R.M."/>
            <person name="Al K.F."/>
            <person name="Giguere D."/>
            <person name="Say H."/>
            <person name="Akouris P.P."/>
            <person name="Dominguez Romero S.A."/>
            <person name="Kwong A."/>
            <person name="Tai V."/>
            <person name="Koval S.F."/>
            <person name="Razvi H."/>
            <person name="Bjazevic J."/>
            <person name="Burton J.P."/>
        </authorList>
    </citation>
    <scope>NUCLEOTIDE SEQUENCE</scope>
    <source>
        <strain evidence="2">WoOx3</strain>
    </source>
</reference>
<dbReference type="InterPro" id="IPR036157">
    <property type="entry name" value="dUTPase-like_sf"/>
</dbReference>
<dbReference type="Gene3D" id="2.70.40.10">
    <property type="match status" value="1"/>
</dbReference>
<protein>
    <recommendedName>
        <fullName evidence="1">dUTPase-like domain-containing protein</fullName>
    </recommendedName>
</protein>
<dbReference type="InterPro" id="IPR029054">
    <property type="entry name" value="dUTPase-like"/>
</dbReference>
<name>A0A9E9P2C3_9BURK</name>
<keyword evidence="3" id="KW-1185">Reference proteome</keyword>
<accession>A0A9E9P2C3</accession>
<dbReference type="KEGG" id="ovb:NB640_10960"/>
<dbReference type="AlphaFoldDB" id="A0A9E9P2C3"/>
<organism evidence="2 3">
    <name type="scientific">Oxalobacter vibrioformis</name>
    <dbReference type="NCBI Taxonomy" id="933080"/>
    <lineage>
        <taxon>Bacteria</taxon>
        <taxon>Pseudomonadati</taxon>
        <taxon>Pseudomonadota</taxon>
        <taxon>Betaproteobacteria</taxon>
        <taxon>Burkholderiales</taxon>
        <taxon>Oxalobacteraceae</taxon>
        <taxon>Oxalobacter</taxon>
    </lineage>
</organism>
<feature type="domain" description="dUTPase-like" evidence="1">
    <location>
        <begin position="16"/>
        <end position="118"/>
    </location>
</feature>
<dbReference type="Pfam" id="PF00692">
    <property type="entry name" value="dUTPase"/>
    <property type="match status" value="1"/>
</dbReference>
<gene>
    <name evidence="2" type="ORF">NB640_10960</name>
</gene>
<dbReference type="RefSeq" id="WP_269308740.1">
    <property type="nucleotide sequence ID" value="NZ_CP098242.1"/>
</dbReference>
<dbReference type="SUPFAM" id="SSF51283">
    <property type="entry name" value="dUTPase-like"/>
    <property type="match status" value="1"/>
</dbReference>